<name>A0A1M7TIX4_FERGO</name>
<dbReference type="OrthoDB" id="47702at2"/>
<evidence type="ECO:0000313" key="2">
    <source>
        <dbReference type="Proteomes" id="UP000184207"/>
    </source>
</evidence>
<evidence type="ECO:0000313" key="1">
    <source>
        <dbReference type="EMBL" id="SHN70568.1"/>
    </source>
</evidence>
<organism evidence="1 2">
    <name type="scientific">Fervidobacterium gondwanense DSM 13020</name>
    <dbReference type="NCBI Taxonomy" id="1121883"/>
    <lineage>
        <taxon>Bacteria</taxon>
        <taxon>Thermotogati</taxon>
        <taxon>Thermotogota</taxon>
        <taxon>Thermotogae</taxon>
        <taxon>Thermotogales</taxon>
        <taxon>Fervidobacteriaceae</taxon>
        <taxon>Fervidobacterium</taxon>
    </lineage>
</organism>
<gene>
    <name evidence="1" type="ORF">SAMN02745226_02048</name>
</gene>
<accession>A0A1M7TIX4</accession>
<dbReference type="EMBL" id="FRDJ01000022">
    <property type="protein sequence ID" value="SHN70568.1"/>
    <property type="molecule type" value="Genomic_DNA"/>
</dbReference>
<dbReference type="RefSeq" id="WP_072761160.1">
    <property type="nucleotide sequence ID" value="NZ_FRDJ01000022.1"/>
</dbReference>
<reference evidence="2" key="1">
    <citation type="submission" date="2016-12" db="EMBL/GenBank/DDBJ databases">
        <authorList>
            <person name="Varghese N."/>
            <person name="Submissions S."/>
        </authorList>
    </citation>
    <scope>NUCLEOTIDE SEQUENCE [LARGE SCALE GENOMIC DNA]</scope>
    <source>
        <strain evidence="2">DSM 13020</strain>
    </source>
</reference>
<keyword evidence="2" id="KW-1185">Reference proteome</keyword>
<evidence type="ECO:0008006" key="3">
    <source>
        <dbReference type="Google" id="ProtNLM"/>
    </source>
</evidence>
<dbReference type="STRING" id="1121883.SAMN02745226_02048"/>
<dbReference type="AlphaFoldDB" id="A0A1M7TIX4"/>
<protein>
    <recommendedName>
        <fullName evidence="3">Outer membrane protein beta-barrel domain-containing protein</fullName>
    </recommendedName>
</protein>
<dbReference type="Proteomes" id="UP000184207">
    <property type="component" value="Unassembled WGS sequence"/>
</dbReference>
<sequence length="211" mass="24065">MKKILSIFLILLTFSGFMLAQEFYFNTKYGFGLSGTHGLLYYTLGFPYSEIGFKIPIDANGILSVNTQGGYDFQFSTYSFKLAPILQFYGFSIGVPFELSTKYVESQQATETGRMNVGINFSAKYDTIMINIFASYSMFYLYYDPAFNVNVPTVYTENIFRSILDFKISYVQSSYSLGIGYSLPVRWLPYRSTFITGQDGGYIEGRFSVKF</sequence>
<proteinExistence type="predicted"/>